<feature type="domain" description="GH16" evidence="2">
    <location>
        <begin position="26"/>
        <end position="252"/>
    </location>
</feature>
<dbReference type="CDD" id="cd08023">
    <property type="entry name" value="GH16_laminarinase_like"/>
    <property type="match status" value="1"/>
</dbReference>
<dbReference type="SUPFAM" id="SSF49899">
    <property type="entry name" value="Concanavalin A-like lectins/glucanases"/>
    <property type="match status" value="1"/>
</dbReference>
<dbReference type="InterPro" id="IPR013320">
    <property type="entry name" value="ConA-like_dom_sf"/>
</dbReference>
<comment type="similarity">
    <text evidence="1">Belongs to the glycosyl hydrolase 16 family.</text>
</comment>
<dbReference type="PROSITE" id="PS51762">
    <property type="entry name" value="GH16_2"/>
    <property type="match status" value="1"/>
</dbReference>
<keyword evidence="3" id="KW-0378">Hydrolase</keyword>
<dbReference type="PANTHER" id="PTHR10963">
    <property type="entry name" value="GLYCOSYL HYDROLASE-RELATED"/>
    <property type="match status" value="1"/>
</dbReference>
<dbReference type="InterPro" id="IPR000757">
    <property type="entry name" value="Beta-glucanase-like"/>
</dbReference>
<dbReference type="GO" id="GO:0004553">
    <property type="term" value="F:hydrolase activity, hydrolyzing O-glycosyl compounds"/>
    <property type="evidence" value="ECO:0007669"/>
    <property type="project" value="InterPro"/>
</dbReference>
<keyword evidence="4" id="KW-1185">Reference proteome</keyword>
<dbReference type="Proteomes" id="UP000276282">
    <property type="component" value="Unassembled WGS sequence"/>
</dbReference>
<dbReference type="Pfam" id="PF00722">
    <property type="entry name" value="Glyco_hydro_16"/>
    <property type="match status" value="1"/>
</dbReference>
<dbReference type="InterPro" id="IPR050546">
    <property type="entry name" value="Glycosyl_Hydrlase_16"/>
</dbReference>
<protein>
    <submittedName>
        <fullName evidence="3">Glycosyl hydrolase family 16</fullName>
    </submittedName>
</protein>
<gene>
    <name evidence="3" type="ORF">BC962_2228</name>
</gene>
<evidence type="ECO:0000259" key="2">
    <source>
        <dbReference type="PROSITE" id="PS51762"/>
    </source>
</evidence>
<proteinExistence type="inferred from homology"/>
<dbReference type="RefSeq" id="WP_121346074.1">
    <property type="nucleotide sequence ID" value="NZ_RBLG01000003.1"/>
</dbReference>
<reference evidence="3 4" key="1">
    <citation type="submission" date="2018-10" db="EMBL/GenBank/DDBJ databases">
        <title>Genomic Encyclopedia of Archaeal and Bacterial Type Strains, Phase II (KMG-II): from individual species to whole genera.</title>
        <authorList>
            <person name="Goeker M."/>
        </authorList>
    </citation>
    <scope>NUCLEOTIDE SEQUENCE [LARGE SCALE GENOMIC DNA]</scope>
    <source>
        <strain evidence="3 4">DSM 19839</strain>
    </source>
</reference>
<evidence type="ECO:0000256" key="1">
    <source>
        <dbReference type="ARBA" id="ARBA00006865"/>
    </source>
</evidence>
<dbReference type="Gene3D" id="2.60.120.200">
    <property type="match status" value="1"/>
</dbReference>
<accession>A0A495PJW7</accession>
<dbReference type="PANTHER" id="PTHR10963:SF55">
    <property type="entry name" value="GLYCOSIDE HYDROLASE FAMILY 16 PROTEIN"/>
    <property type="match status" value="1"/>
</dbReference>
<dbReference type="AlphaFoldDB" id="A0A495PJW7"/>
<dbReference type="GO" id="GO:0005975">
    <property type="term" value="P:carbohydrate metabolic process"/>
    <property type="evidence" value="ECO:0007669"/>
    <property type="project" value="InterPro"/>
</dbReference>
<evidence type="ECO:0000313" key="4">
    <source>
        <dbReference type="Proteomes" id="UP000276282"/>
    </source>
</evidence>
<sequence>MRTLIYLFLLISPFMQSQERSLVWAEEFDGQKIDTDIWNFNKGLGHNNEQQYYTSRSKNIRIEEGLLVIEARKEDHKGSKYTSGRINTIDKKLFKYGRIEIRAKLPEGKGTWPAIWMLGENRERDGYPACGEIDIMEHVGKSPTEIHGAIHYPELDNKELNSSAKSFEIPSSEDDFHTYAIEWDERSINYFIDNKPYHSFNIDDAEREGRDNIFQKPFYLIINLALGGKWAGEIDDSIFPARFYIDYIRYYI</sequence>
<dbReference type="EMBL" id="RBLG01000003">
    <property type="protein sequence ID" value="RKS50467.1"/>
    <property type="molecule type" value="Genomic_DNA"/>
</dbReference>
<comment type="caution">
    <text evidence="3">The sequence shown here is derived from an EMBL/GenBank/DDBJ whole genome shotgun (WGS) entry which is preliminary data.</text>
</comment>
<organism evidence="3 4">
    <name type="scientific">Gillisia mitskevichiae</name>
    <dbReference type="NCBI Taxonomy" id="270921"/>
    <lineage>
        <taxon>Bacteria</taxon>
        <taxon>Pseudomonadati</taxon>
        <taxon>Bacteroidota</taxon>
        <taxon>Flavobacteriia</taxon>
        <taxon>Flavobacteriales</taxon>
        <taxon>Flavobacteriaceae</taxon>
        <taxon>Gillisia</taxon>
    </lineage>
</organism>
<name>A0A495PJW7_9FLAO</name>
<dbReference type="OrthoDB" id="9809583at2"/>
<evidence type="ECO:0000313" key="3">
    <source>
        <dbReference type="EMBL" id="RKS50467.1"/>
    </source>
</evidence>